<dbReference type="InterPro" id="IPR023395">
    <property type="entry name" value="MCP_dom_sf"/>
</dbReference>
<dbReference type="GO" id="GO:0055085">
    <property type="term" value="P:transmembrane transport"/>
    <property type="evidence" value="ECO:0007669"/>
    <property type="project" value="InterPro"/>
</dbReference>
<dbReference type="PROSITE" id="PS50920">
    <property type="entry name" value="SOLCAR"/>
    <property type="match status" value="3"/>
</dbReference>
<proteinExistence type="inferred from homology"/>
<organism evidence="9 10">
    <name type="scientific">Ensete ventricosum</name>
    <name type="common">Abyssinian banana</name>
    <name type="synonym">Musa ensete</name>
    <dbReference type="NCBI Taxonomy" id="4639"/>
    <lineage>
        <taxon>Eukaryota</taxon>
        <taxon>Viridiplantae</taxon>
        <taxon>Streptophyta</taxon>
        <taxon>Embryophyta</taxon>
        <taxon>Tracheophyta</taxon>
        <taxon>Spermatophyta</taxon>
        <taxon>Magnoliopsida</taxon>
        <taxon>Liliopsida</taxon>
        <taxon>Zingiberales</taxon>
        <taxon>Musaceae</taxon>
        <taxon>Ensete</taxon>
    </lineage>
</organism>
<evidence type="ECO:0000256" key="2">
    <source>
        <dbReference type="ARBA" id="ARBA00022448"/>
    </source>
</evidence>
<sequence>MSFMAATEAEEEEGQAAAEIHLPAEVDWEMLDKWRFFVMGSALFSGVSATLYPAVVLKTRLQVSQPPPPCLRAATNILRHEGLRGFYRGFATSFAGTIPARALYMGALEVTKSAVGAATLRLGVPEPAASVAASAAGGISAAIAAQVIWTPIDVVSQRLMVQGSAAAAAKYRGGVDAFKKILYSDGVRGLYRGFGMSILTHAPFNAVWWASYSLSQRLIWGCIGYHMGGGGELKPGHGTVVAVQGMGAAVAGGASVVVTMPLDTIKTRMQVLDDGGGERMTIGRTVSSLLREGGWRACYRGLGPRWASASLSATTMITTYEFLKRLSAKDGSFPGQLRYFPKMWFAGSCDSRRGKRCHLLLFGRL</sequence>
<dbReference type="PANTHER" id="PTHR46080:SF4">
    <property type="entry name" value="MITOCHONDRIAL CARRIER PROTEIN, EXPRESSED"/>
    <property type="match status" value="1"/>
</dbReference>
<dbReference type="InterPro" id="IPR018108">
    <property type="entry name" value="MCP_transmembrane"/>
</dbReference>
<feature type="repeat" description="Solcar" evidence="6">
    <location>
        <begin position="129"/>
        <end position="218"/>
    </location>
</feature>
<dbReference type="Gene3D" id="1.50.40.10">
    <property type="entry name" value="Mitochondrial carrier domain"/>
    <property type="match status" value="1"/>
</dbReference>
<comment type="subcellular location">
    <subcellularLocation>
        <location evidence="1">Membrane</location>
        <topology evidence="1">Multi-pass membrane protein</topology>
    </subcellularLocation>
</comment>
<keyword evidence="3 6" id="KW-0812">Transmembrane</keyword>
<evidence type="ECO:0000313" key="9">
    <source>
        <dbReference type="EMBL" id="KAJ8497775.1"/>
    </source>
</evidence>
<evidence type="ECO:0000256" key="6">
    <source>
        <dbReference type="PROSITE-ProRule" id="PRU00282"/>
    </source>
</evidence>
<protein>
    <recommendedName>
        <fullName evidence="11">Solute carrier family 25 member 44</fullName>
    </recommendedName>
</protein>
<dbReference type="SUPFAM" id="SSF103506">
    <property type="entry name" value="Mitochondrial carrier"/>
    <property type="match status" value="1"/>
</dbReference>
<comment type="caution">
    <text evidence="9">The sequence shown here is derived from an EMBL/GenBank/DDBJ whole genome shotgun (WGS) entry which is preliminary data.</text>
</comment>
<feature type="repeat" description="Solcar" evidence="6">
    <location>
        <begin position="32"/>
        <end position="114"/>
    </location>
</feature>
<evidence type="ECO:0008006" key="11">
    <source>
        <dbReference type="Google" id="ProtNLM"/>
    </source>
</evidence>
<keyword evidence="10" id="KW-1185">Reference proteome</keyword>
<evidence type="ECO:0000256" key="4">
    <source>
        <dbReference type="ARBA" id="ARBA00022737"/>
    </source>
</evidence>
<dbReference type="InterPro" id="IPR002067">
    <property type="entry name" value="MCP"/>
</dbReference>
<dbReference type="EMBL" id="JAQQAF010000003">
    <property type="protein sequence ID" value="KAJ8497775.1"/>
    <property type="molecule type" value="Genomic_DNA"/>
</dbReference>
<reference evidence="9 10" key="1">
    <citation type="submission" date="2022-12" db="EMBL/GenBank/DDBJ databases">
        <title>Chromosome-scale assembly of the Ensete ventricosum genome.</title>
        <authorList>
            <person name="Dussert Y."/>
            <person name="Stocks J."/>
            <person name="Wendawek A."/>
            <person name="Woldeyes F."/>
            <person name="Nichols R.A."/>
            <person name="Borrell J.S."/>
        </authorList>
    </citation>
    <scope>NUCLEOTIDE SEQUENCE [LARGE SCALE GENOMIC DNA]</scope>
    <source>
        <strain evidence="10">cv. Maze</strain>
        <tissue evidence="9">Seeds</tissue>
    </source>
</reference>
<dbReference type="Pfam" id="PF00153">
    <property type="entry name" value="Mito_carr"/>
    <property type="match status" value="3"/>
</dbReference>
<dbReference type="PANTHER" id="PTHR46080">
    <property type="entry name" value="MITOCHONDRIAL SUBSTRATE CARRIER FAMILY PROTEIN J"/>
    <property type="match status" value="1"/>
</dbReference>
<dbReference type="Proteomes" id="UP001222027">
    <property type="component" value="Unassembled WGS sequence"/>
</dbReference>
<dbReference type="GO" id="GO:0016020">
    <property type="term" value="C:membrane"/>
    <property type="evidence" value="ECO:0007669"/>
    <property type="project" value="UniProtKB-SubCell"/>
</dbReference>
<feature type="transmembrane region" description="Helical" evidence="8">
    <location>
        <begin position="36"/>
        <end position="57"/>
    </location>
</feature>
<keyword evidence="5 6" id="KW-0472">Membrane</keyword>
<keyword evidence="4" id="KW-0677">Repeat</keyword>
<gene>
    <name evidence="9" type="ORF">OPV22_008327</name>
</gene>
<evidence type="ECO:0000256" key="1">
    <source>
        <dbReference type="ARBA" id="ARBA00004141"/>
    </source>
</evidence>
<keyword evidence="8" id="KW-1133">Transmembrane helix</keyword>
<evidence type="ECO:0000313" key="10">
    <source>
        <dbReference type="Proteomes" id="UP001222027"/>
    </source>
</evidence>
<dbReference type="AlphaFoldDB" id="A0AAV8R8H1"/>
<evidence type="ECO:0000256" key="7">
    <source>
        <dbReference type="RuleBase" id="RU000488"/>
    </source>
</evidence>
<evidence type="ECO:0000256" key="8">
    <source>
        <dbReference type="SAM" id="Phobius"/>
    </source>
</evidence>
<dbReference type="PRINTS" id="PR00926">
    <property type="entry name" value="MITOCARRIER"/>
</dbReference>
<name>A0AAV8R8H1_ENSVE</name>
<comment type="similarity">
    <text evidence="7">Belongs to the mitochondrial carrier (TC 2.A.29) family.</text>
</comment>
<accession>A0AAV8R8H1</accession>
<keyword evidence="2 7" id="KW-0813">Transport</keyword>
<evidence type="ECO:0000256" key="5">
    <source>
        <dbReference type="ARBA" id="ARBA00023136"/>
    </source>
</evidence>
<evidence type="ECO:0000256" key="3">
    <source>
        <dbReference type="ARBA" id="ARBA00022692"/>
    </source>
</evidence>
<feature type="repeat" description="Solcar" evidence="6">
    <location>
        <begin position="239"/>
        <end position="326"/>
    </location>
</feature>